<sequence length="165" mass="18046">MILGMHHTAIATRDLARLKDFYCDLFGMTPIVEDGWSDAPELDVIVGLEGSAASFALLKAGNQCLELFEYSAPQPRASDPNRPVCDAGITHICFGVTDLDAEYERLSAAGMTFNGVPQRAGDRPLRAIYGRDPDGNVVELLEVTGEHPFNYRPTTPSWVPHLDAK</sequence>
<dbReference type="InterPro" id="IPR037523">
    <property type="entry name" value="VOC_core"/>
</dbReference>
<accession>A0ABU4PLT0</accession>
<dbReference type="PANTHER" id="PTHR43048:SF3">
    <property type="entry name" value="METHYLMALONYL-COA EPIMERASE, MITOCHONDRIAL"/>
    <property type="match status" value="1"/>
</dbReference>
<dbReference type="SUPFAM" id="SSF54593">
    <property type="entry name" value="Glyoxalase/Bleomycin resistance protein/Dihydroxybiphenyl dioxygenase"/>
    <property type="match status" value="1"/>
</dbReference>
<dbReference type="InterPro" id="IPR051785">
    <property type="entry name" value="MMCE/EMCE_epimerase"/>
</dbReference>
<name>A0ABU4PLT0_9SPHN</name>
<organism evidence="3 4">
    <name type="scientific">Sphingomonas echinoides</name>
    <dbReference type="NCBI Taxonomy" id="59803"/>
    <lineage>
        <taxon>Bacteria</taxon>
        <taxon>Pseudomonadati</taxon>
        <taxon>Pseudomonadota</taxon>
        <taxon>Alphaproteobacteria</taxon>
        <taxon>Sphingomonadales</taxon>
        <taxon>Sphingomonadaceae</taxon>
        <taxon>Sphingomonas</taxon>
    </lineage>
</organism>
<dbReference type="Proteomes" id="UP001279660">
    <property type="component" value="Unassembled WGS sequence"/>
</dbReference>
<evidence type="ECO:0000256" key="1">
    <source>
        <dbReference type="ARBA" id="ARBA00022723"/>
    </source>
</evidence>
<gene>
    <name evidence="3" type="ORF">SIL82_12620</name>
</gene>
<proteinExistence type="predicted"/>
<evidence type="ECO:0000313" key="3">
    <source>
        <dbReference type="EMBL" id="MDX5985106.1"/>
    </source>
</evidence>
<feature type="domain" description="VOC" evidence="2">
    <location>
        <begin position="4"/>
        <end position="143"/>
    </location>
</feature>
<keyword evidence="4" id="KW-1185">Reference proteome</keyword>
<dbReference type="EMBL" id="JAWXXV010000001">
    <property type="protein sequence ID" value="MDX5985106.1"/>
    <property type="molecule type" value="Genomic_DNA"/>
</dbReference>
<evidence type="ECO:0000313" key="4">
    <source>
        <dbReference type="Proteomes" id="UP001279660"/>
    </source>
</evidence>
<dbReference type="InterPro" id="IPR004360">
    <property type="entry name" value="Glyas_Fos-R_dOase_dom"/>
</dbReference>
<dbReference type="RefSeq" id="WP_010402420.1">
    <property type="nucleotide sequence ID" value="NZ_JAWXXV010000001.1"/>
</dbReference>
<dbReference type="Pfam" id="PF00903">
    <property type="entry name" value="Glyoxalase"/>
    <property type="match status" value="1"/>
</dbReference>
<keyword evidence="1" id="KW-0479">Metal-binding</keyword>
<dbReference type="InterPro" id="IPR029068">
    <property type="entry name" value="Glyas_Bleomycin-R_OHBP_Dase"/>
</dbReference>
<comment type="caution">
    <text evidence="3">The sequence shown here is derived from an EMBL/GenBank/DDBJ whole genome shotgun (WGS) entry which is preliminary data.</text>
</comment>
<protein>
    <submittedName>
        <fullName evidence="3">VOC family protein</fullName>
    </submittedName>
</protein>
<reference evidence="3 4" key="1">
    <citation type="submission" date="2023-11" db="EMBL/GenBank/DDBJ databases">
        <title>MicrobeMod: A computational toolkit for identifying prokaryotic methylation and restriction-modification with nanopore sequencing.</title>
        <authorList>
            <person name="Crits-Christoph A."/>
            <person name="Kang S.C."/>
            <person name="Lee H."/>
            <person name="Ostrov N."/>
        </authorList>
    </citation>
    <scope>NUCLEOTIDE SEQUENCE [LARGE SCALE GENOMIC DNA]</scope>
    <source>
        <strain evidence="3 4">ATCC 14820</strain>
    </source>
</reference>
<dbReference type="Gene3D" id="3.10.180.10">
    <property type="entry name" value="2,3-Dihydroxybiphenyl 1,2-Dioxygenase, domain 1"/>
    <property type="match status" value="1"/>
</dbReference>
<dbReference type="PROSITE" id="PS51819">
    <property type="entry name" value="VOC"/>
    <property type="match status" value="1"/>
</dbReference>
<dbReference type="PANTHER" id="PTHR43048">
    <property type="entry name" value="METHYLMALONYL-COA EPIMERASE"/>
    <property type="match status" value="1"/>
</dbReference>
<evidence type="ECO:0000259" key="2">
    <source>
        <dbReference type="PROSITE" id="PS51819"/>
    </source>
</evidence>